<comment type="caution">
    <text evidence="1">The sequence shown here is derived from an EMBL/GenBank/DDBJ whole genome shotgun (WGS) entry which is preliminary data.</text>
</comment>
<name>A0ACB8CE26_DERSI</name>
<proteinExistence type="predicted"/>
<gene>
    <name evidence="1" type="ORF">HPB49_009187</name>
</gene>
<protein>
    <submittedName>
        <fullName evidence="1">Uncharacterized protein</fullName>
    </submittedName>
</protein>
<reference evidence="1" key="1">
    <citation type="submission" date="2020-05" db="EMBL/GenBank/DDBJ databases">
        <title>Large-scale comparative analyses of tick genomes elucidate their genetic diversity and vector capacities.</title>
        <authorList>
            <person name="Jia N."/>
            <person name="Wang J."/>
            <person name="Shi W."/>
            <person name="Du L."/>
            <person name="Sun Y."/>
            <person name="Zhan W."/>
            <person name="Jiang J."/>
            <person name="Wang Q."/>
            <person name="Zhang B."/>
            <person name="Ji P."/>
            <person name="Sakyi L.B."/>
            <person name="Cui X."/>
            <person name="Yuan T."/>
            <person name="Jiang B."/>
            <person name="Yang W."/>
            <person name="Lam T.T.-Y."/>
            <person name="Chang Q."/>
            <person name="Ding S."/>
            <person name="Wang X."/>
            <person name="Zhu J."/>
            <person name="Ruan X."/>
            <person name="Zhao L."/>
            <person name="Wei J."/>
            <person name="Que T."/>
            <person name="Du C."/>
            <person name="Cheng J."/>
            <person name="Dai P."/>
            <person name="Han X."/>
            <person name="Huang E."/>
            <person name="Gao Y."/>
            <person name="Liu J."/>
            <person name="Shao H."/>
            <person name="Ye R."/>
            <person name="Li L."/>
            <person name="Wei W."/>
            <person name="Wang X."/>
            <person name="Wang C."/>
            <person name="Yang T."/>
            <person name="Huo Q."/>
            <person name="Li W."/>
            <person name="Guo W."/>
            <person name="Chen H."/>
            <person name="Zhou L."/>
            <person name="Ni X."/>
            <person name="Tian J."/>
            <person name="Zhou Y."/>
            <person name="Sheng Y."/>
            <person name="Liu T."/>
            <person name="Pan Y."/>
            <person name="Xia L."/>
            <person name="Li J."/>
            <person name="Zhao F."/>
            <person name="Cao W."/>
        </authorList>
    </citation>
    <scope>NUCLEOTIDE SEQUENCE</scope>
    <source>
        <strain evidence="1">Dsil-2018</strain>
    </source>
</reference>
<dbReference type="Proteomes" id="UP000821865">
    <property type="component" value="Chromosome 7"/>
</dbReference>
<sequence length="836" mass="90906">MNPPSRTQRELGSSAFLRPRVRPSGSSSRRNRREEKPASVAAPSLKRPHSATKMKGDAPATAVTSKGNACFGDQERARPSAKVSRASRSVSDSVAVRRTVLQGKVTSQARATRKAASMTADASPEPLVPEVKKLRKRKDRSPTYVNKAKTQKLVQCTRVKMSAATTLVSIRDGCSREVAKDGTRDKNTGIQASTSLDNIGPSQTVPPQRVPTGLETFSAPVCRALPWAVIGGGRPQALPCSAQQVSAPSGSHYHEGGGSEVTRVASRRAWQLGYFWMAAVHDLNARPCTSSQQGRAISHGTNATSAQTGTSTHNGPQTTLFMPSQERLAFLRGCFASMILRCCTKPRFFPLKAGKRSDRAVRVFGGQSRVAISNQREEYKAVEATACPRIPAPEHDKAQEEGRQSTGPPVLLSGSADDVRDVGRPMSSLATPIDCNNDDRAREGSVKGSTEADARCAATDRREIAEPEVSEGSSHAGVRMEFQSSDEGTTTSSFIREDMDKAETITRCPTPGFGHENSPEESRISTSPLISYPISGSELSDEGLPLCASPAPTEGSDDHRAREASVDVNTQADARCAASELPDIAESAVYEPERLSVCLLPVAQADNLPRDENGDDDDVLVLFEHFPRQLRRLADTESEEPASAGDETFAVSADEDVQIVSEHFAPWQRRSAATAAADDDDVVILEPPNDDDDVVTLEPPSDDDDTFIESWYYVRGRRQSGHDLFDTAHPRRRLWGVDDIAVFGSYSRRRGRVCGCHRPIETTAPFEAETGSIARAATIILGGTSGRRRAPFTPNSLRLLRIQQLLCRDERTMCRFFRLCRELSGSRSTEALLYRT</sequence>
<evidence type="ECO:0000313" key="2">
    <source>
        <dbReference type="Proteomes" id="UP000821865"/>
    </source>
</evidence>
<accession>A0ACB8CE26</accession>
<keyword evidence="2" id="KW-1185">Reference proteome</keyword>
<organism evidence="1 2">
    <name type="scientific">Dermacentor silvarum</name>
    <name type="common">Tick</name>
    <dbReference type="NCBI Taxonomy" id="543639"/>
    <lineage>
        <taxon>Eukaryota</taxon>
        <taxon>Metazoa</taxon>
        <taxon>Ecdysozoa</taxon>
        <taxon>Arthropoda</taxon>
        <taxon>Chelicerata</taxon>
        <taxon>Arachnida</taxon>
        <taxon>Acari</taxon>
        <taxon>Parasitiformes</taxon>
        <taxon>Ixodida</taxon>
        <taxon>Ixodoidea</taxon>
        <taxon>Ixodidae</taxon>
        <taxon>Rhipicephalinae</taxon>
        <taxon>Dermacentor</taxon>
    </lineage>
</organism>
<evidence type="ECO:0000313" key="1">
    <source>
        <dbReference type="EMBL" id="KAH7941010.1"/>
    </source>
</evidence>
<dbReference type="EMBL" id="CM023476">
    <property type="protein sequence ID" value="KAH7941010.1"/>
    <property type="molecule type" value="Genomic_DNA"/>
</dbReference>